<name>A0AAU8CB59_9EURY</name>
<gene>
    <name evidence="2" type="ORF">ABSL23_13195</name>
</gene>
<feature type="region of interest" description="Disordered" evidence="1">
    <location>
        <begin position="1"/>
        <end position="41"/>
    </location>
</feature>
<dbReference type="RefSeq" id="WP_353634066.1">
    <property type="nucleotide sequence ID" value="NZ_CP159204.1"/>
</dbReference>
<feature type="compositionally biased region" description="Polar residues" evidence="1">
    <location>
        <begin position="1"/>
        <end position="10"/>
    </location>
</feature>
<dbReference type="EMBL" id="CP159204">
    <property type="protein sequence ID" value="XCF16186.1"/>
    <property type="molecule type" value="Genomic_DNA"/>
</dbReference>
<organism evidence="2">
    <name type="scientific">Halobacterium sp. NMX12-1</name>
    <dbReference type="NCBI Taxonomy" id="3166650"/>
    <lineage>
        <taxon>Archaea</taxon>
        <taxon>Methanobacteriati</taxon>
        <taxon>Methanobacteriota</taxon>
        <taxon>Stenosarchaea group</taxon>
        <taxon>Halobacteria</taxon>
        <taxon>Halobacteriales</taxon>
        <taxon>Halobacteriaceae</taxon>
        <taxon>Halobacterium</taxon>
    </lineage>
</organism>
<sequence length="195" mass="21465">MSENEGSSVDSKQRDGSKNPTLDDLDPEKILESIQGEDGEDTEEIDYHLSLGQKYFHSMGIYGDEQPSYDDKIGMAEVVAGDQNAFHLDVTNDGDQFFPGGEIKIDKVRYQSNTLSHASAWEIPELSVGESEVIKNIIPVVEPGMVAFNTTVVADDGGKVSVNGENSEYFFVSRGVAREDLILIENVEEISNKLE</sequence>
<reference evidence="2" key="1">
    <citation type="submission" date="2024-06" db="EMBL/GenBank/DDBJ databases">
        <title>Genome Sequence of an extremely halophilic archaeon isolated from Permian era halite, Salado Formation, Carlsbad, New Mexico: Halobacterium sp. strain NMX12-1.</title>
        <authorList>
            <person name="Sotoa L."/>
            <person name="DasSarma P."/>
            <person name="Anton B.P."/>
            <person name="Vincze T."/>
            <person name="Verma I."/>
            <person name="Eralp B."/>
            <person name="Powers D.W."/>
            <person name="Dozier B.L."/>
            <person name="Roberts R.J."/>
            <person name="DasSarma S."/>
        </authorList>
    </citation>
    <scope>NUCLEOTIDE SEQUENCE</scope>
    <source>
        <strain evidence="2">NMX12-1</strain>
    </source>
</reference>
<dbReference type="AlphaFoldDB" id="A0AAU8CB59"/>
<protein>
    <submittedName>
        <fullName evidence="2">Uncharacterized protein</fullName>
    </submittedName>
</protein>
<proteinExistence type="predicted"/>
<dbReference type="GeneID" id="91110121"/>
<evidence type="ECO:0000256" key="1">
    <source>
        <dbReference type="SAM" id="MobiDB-lite"/>
    </source>
</evidence>
<dbReference type="KEGG" id="hanx:ABSL23_13195"/>
<accession>A0AAU8CB59</accession>
<evidence type="ECO:0000313" key="2">
    <source>
        <dbReference type="EMBL" id="XCF16186.1"/>
    </source>
</evidence>